<evidence type="ECO:0000313" key="10">
    <source>
        <dbReference type="EMBL" id="EIC20298.1"/>
    </source>
</evidence>
<dbReference type="PANTHER" id="PTHR33908">
    <property type="entry name" value="MANNOSYLTRANSFERASE YKCB-RELATED"/>
    <property type="match status" value="1"/>
</dbReference>
<reference evidence="11" key="1">
    <citation type="submission" date="2011-06" db="EMBL/GenBank/DDBJ databases">
        <authorList>
            <consortium name="US DOE Joint Genome Institute (JGI-PGF)"/>
            <person name="Lucas S."/>
            <person name="Han J."/>
            <person name="Lapidus A."/>
            <person name="Cheng J.-F."/>
            <person name="Goodwin L."/>
            <person name="Pitluck S."/>
            <person name="Peters L."/>
            <person name="Land M.L."/>
            <person name="Hauser L."/>
            <person name="Vogl K."/>
            <person name="Liu Z."/>
            <person name="Overmann J."/>
            <person name="Frigaard N.-U."/>
            <person name="Bryant D.A."/>
            <person name="Woyke T.J."/>
        </authorList>
    </citation>
    <scope>NUCLEOTIDE SEQUENCE [LARGE SCALE GENOMIC DNA]</scope>
    <source>
        <strain evidence="11">970</strain>
    </source>
</reference>
<evidence type="ECO:0000256" key="2">
    <source>
        <dbReference type="ARBA" id="ARBA00022475"/>
    </source>
</evidence>
<feature type="transmembrane region" description="Helical" evidence="8">
    <location>
        <begin position="103"/>
        <end position="121"/>
    </location>
</feature>
<dbReference type="EMBL" id="JH603170">
    <property type="protein sequence ID" value="EIC20298.1"/>
    <property type="molecule type" value="Genomic_DNA"/>
</dbReference>
<dbReference type="OrthoDB" id="9153955at2"/>
<keyword evidence="3" id="KW-0328">Glycosyltransferase</keyword>
<feature type="transmembrane region" description="Helical" evidence="8">
    <location>
        <begin position="247"/>
        <end position="265"/>
    </location>
</feature>
<gene>
    <name evidence="10" type="ORF">Thi970DRAFT_03924</name>
</gene>
<name>H8Z4P1_9GAMM</name>
<dbReference type="HOGENOM" id="CLU_039820_0_0_6"/>
<feature type="transmembrane region" description="Helical" evidence="8">
    <location>
        <begin position="339"/>
        <end position="357"/>
    </location>
</feature>
<evidence type="ECO:0000256" key="3">
    <source>
        <dbReference type="ARBA" id="ARBA00022676"/>
    </source>
</evidence>
<feature type="domain" description="Glycosyltransferase RgtA/B/C/D-like" evidence="9">
    <location>
        <begin position="55"/>
        <end position="216"/>
    </location>
</feature>
<dbReference type="InterPro" id="IPR050297">
    <property type="entry name" value="LipidA_mod_glycosyltrf_83"/>
</dbReference>
<dbReference type="GO" id="GO:0016763">
    <property type="term" value="F:pentosyltransferase activity"/>
    <property type="evidence" value="ECO:0007669"/>
    <property type="project" value="TreeGrafter"/>
</dbReference>
<evidence type="ECO:0000256" key="7">
    <source>
        <dbReference type="ARBA" id="ARBA00023136"/>
    </source>
</evidence>
<comment type="subcellular location">
    <subcellularLocation>
        <location evidence="1">Cell membrane</location>
        <topology evidence="1">Multi-pass membrane protein</topology>
    </subcellularLocation>
</comment>
<evidence type="ECO:0000256" key="5">
    <source>
        <dbReference type="ARBA" id="ARBA00022692"/>
    </source>
</evidence>
<accession>H8Z4P1</accession>
<evidence type="ECO:0000313" key="11">
    <source>
        <dbReference type="Proteomes" id="UP000002964"/>
    </source>
</evidence>
<organism evidence="10 11">
    <name type="scientific">Thiorhodovibrio frisius</name>
    <dbReference type="NCBI Taxonomy" id="631362"/>
    <lineage>
        <taxon>Bacteria</taxon>
        <taxon>Pseudomonadati</taxon>
        <taxon>Pseudomonadota</taxon>
        <taxon>Gammaproteobacteria</taxon>
        <taxon>Chromatiales</taxon>
        <taxon>Chromatiaceae</taxon>
        <taxon>Thiorhodovibrio</taxon>
    </lineage>
</organism>
<dbReference type="Pfam" id="PF13231">
    <property type="entry name" value="PMT_2"/>
    <property type="match status" value="1"/>
</dbReference>
<evidence type="ECO:0000256" key="6">
    <source>
        <dbReference type="ARBA" id="ARBA00022989"/>
    </source>
</evidence>
<keyword evidence="4 10" id="KW-0808">Transferase</keyword>
<keyword evidence="2" id="KW-1003">Cell membrane</keyword>
<keyword evidence="5 8" id="KW-0812">Transmembrane</keyword>
<feature type="transmembrane region" description="Helical" evidence="8">
    <location>
        <begin position="157"/>
        <end position="187"/>
    </location>
</feature>
<feature type="transmembrane region" description="Helical" evidence="8">
    <location>
        <begin position="74"/>
        <end position="96"/>
    </location>
</feature>
<dbReference type="GO" id="GO:0005886">
    <property type="term" value="C:plasma membrane"/>
    <property type="evidence" value="ECO:0007669"/>
    <property type="project" value="UniProtKB-SubCell"/>
</dbReference>
<dbReference type="STRING" id="631362.Thi970DRAFT_03924"/>
<keyword evidence="11" id="KW-1185">Reference proteome</keyword>
<evidence type="ECO:0000256" key="1">
    <source>
        <dbReference type="ARBA" id="ARBA00004651"/>
    </source>
</evidence>
<evidence type="ECO:0000256" key="8">
    <source>
        <dbReference type="SAM" id="Phobius"/>
    </source>
</evidence>
<keyword evidence="6 8" id="KW-1133">Transmembrane helix</keyword>
<sequence length="496" mass="55638">MQDNHRHWPLLLLLGLGIYFALHVVIRATGTAVLELDEAEQVIVTQWWLAGYSGQPPLYDWLQGAVFRVFGVNLWSLSILKNSLLFLTWVFVFLAARCLLGDLRLAVLATLSLFLIPQVAWESQRDLSHSVIVTTVAAASFYMMLRWLDRPHVWNYLLIGLLLGLGVLSKYNFLIFAAAAGMALLSFPRGRAVLLHPNILWSALVAVLVMLPHGLWLWQNRDLGTRSLDKLDVGVGFWPWSGMGSSLVAVLAFLAPLLLVLGVVFKRDFARALVKRRGGPTPFPIHHYFWAVLGLLVLMALFGVSHFKDRWLLPLLLVFPLFIFAMMGAAALTEARVKAFVSVCLMMPLIVLVAMAWRVQKWPLVQDWHRYEDPFNEKVTQARALGFRRGLILGDRAVTAGNLRFRLPLSQAMTPGFNPEGVQCSDRDDLLVAWNAERYQRIPKRLKALLEAELGLSVEDVEARWQKSIAGGGSQMGVLVLPDALAENCRIIPIPN</sequence>
<dbReference type="PANTHER" id="PTHR33908:SF11">
    <property type="entry name" value="MEMBRANE PROTEIN"/>
    <property type="match status" value="1"/>
</dbReference>
<dbReference type="GO" id="GO:0009103">
    <property type="term" value="P:lipopolysaccharide biosynthetic process"/>
    <property type="evidence" value="ECO:0007669"/>
    <property type="project" value="UniProtKB-ARBA"/>
</dbReference>
<dbReference type="eggNOG" id="COG1807">
    <property type="taxonomic scope" value="Bacteria"/>
</dbReference>
<feature type="transmembrane region" description="Helical" evidence="8">
    <location>
        <begin position="285"/>
        <end position="304"/>
    </location>
</feature>
<protein>
    <submittedName>
        <fullName evidence="10">PMT family glycosyltransferase, 4-amino-4-deoxy-L-arabinose transferase</fullName>
    </submittedName>
</protein>
<evidence type="ECO:0000256" key="4">
    <source>
        <dbReference type="ARBA" id="ARBA00022679"/>
    </source>
</evidence>
<feature type="transmembrane region" description="Helical" evidence="8">
    <location>
        <begin position="311"/>
        <end position="333"/>
    </location>
</feature>
<proteinExistence type="predicted"/>
<evidence type="ECO:0000259" key="9">
    <source>
        <dbReference type="Pfam" id="PF13231"/>
    </source>
</evidence>
<reference evidence="10 11" key="2">
    <citation type="submission" date="2011-11" db="EMBL/GenBank/DDBJ databases">
        <authorList>
            <consortium name="US DOE Joint Genome Institute"/>
            <person name="Lucas S."/>
            <person name="Han J."/>
            <person name="Lapidus A."/>
            <person name="Cheng J.-F."/>
            <person name="Goodwin L."/>
            <person name="Pitluck S."/>
            <person name="Peters L."/>
            <person name="Ovchinnikova G."/>
            <person name="Zhang X."/>
            <person name="Detter J.C."/>
            <person name="Han C."/>
            <person name="Tapia R."/>
            <person name="Land M."/>
            <person name="Hauser L."/>
            <person name="Kyrpides N."/>
            <person name="Ivanova N."/>
            <person name="Pagani I."/>
            <person name="Vogl K."/>
            <person name="Liu Z."/>
            <person name="Overmann J."/>
            <person name="Frigaard N.-U."/>
            <person name="Bryant D."/>
            <person name="Woyke T."/>
        </authorList>
    </citation>
    <scope>NUCLEOTIDE SEQUENCE [LARGE SCALE GENOMIC DNA]</scope>
    <source>
        <strain evidence="10 11">970</strain>
    </source>
</reference>
<dbReference type="Proteomes" id="UP000002964">
    <property type="component" value="Unassembled WGS sequence"/>
</dbReference>
<dbReference type="AlphaFoldDB" id="H8Z4P1"/>
<dbReference type="RefSeq" id="WP_009150701.1">
    <property type="nucleotide sequence ID" value="NZ_CP121471.1"/>
</dbReference>
<dbReference type="InterPro" id="IPR038731">
    <property type="entry name" value="RgtA/B/C-like"/>
</dbReference>
<keyword evidence="7 8" id="KW-0472">Membrane</keyword>
<feature type="transmembrane region" description="Helical" evidence="8">
    <location>
        <begin position="199"/>
        <end position="218"/>
    </location>
</feature>